<evidence type="ECO:0000313" key="2">
    <source>
        <dbReference type="Proteomes" id="UP001271769"/>
    </source>
</evidence>
<dbReference type="InterPro" id="IPR009922">
    <property type="entry name" value="DUF1457"/>
</dbReference>
<dbReference type="Proteomes" id="UP001271769">
    <property type="component" value="Unassembled WGS sequence"/>
</dbReference>
<reference evidence="1 2" key="1">
    <citation type="journal article" date="2013" name="Antonie Van Leeuwenhoek">
        <title>Dongia rigui sp. nov., isolated from freshwater of a large wetland in Korea.</title>
        <authorList>
            <person name="Baik K.S."/>
            <person name="Hwang Y.M."/>
            <person name="Choi J.S."/>
            <person name="Kwon J."/>
            <person name="Seong C.N."/>
        </authorList>
    </citation>
    <scope>NUCLEOTIDE SEQUENCE [LARGE SCALE GENOMIC DNA]</scope>
    <source>
        <strain evidence="1 2">04SU4-P</strain>
    </source>
</reference>
<gene>
    <name evidence="1" type="ORF">SMD31_08920</name>
</gene>
<sequence length="164" mass="18410">MIFATDLPIPDFPGLAGRRIVWARSEECVTQPCRRLLEWWSAHADAGPPRREDFDIADYGDIVENIYIIAGTVEGFELRLAGEEYIRLFGLKRGWVWHRNAADPVIRDSAAFLAFVAQAKRPLRTLGRLELIERHWIELETVVCPLAPAADGAAKFLGCTAPLP</sequence>
<evidence type="ECO:0000313" key="1">
    <source>
        <dbReference type="EMBL" id="MDY0872044.1"/>
    </source>
</evidence>
<name>A0ABU5DYN1_9PROT</name>
<protein>
    <submittedName>
        <fullName evidence="1">PAS domain-containing protein</fullName>
    </submittedName>
</protein>
<proteinExistence type="predicted"/>
<keyword evidence="2" id="KW-1185">Reference proteome</keyword>
<organism evidence="1 2">
    <name type="scientific">Dongia rigui</name>
    <dbReference type="NCBI Taxonomy" id="940149"/>
    <lineage>
        <taxon>Bacteria</taxon>
        <taxon>Pseudomonadati</taxon>
        <taxon>Pseudomonadota</taxon>
        <taxon>Alphaproteobacteria</taxon>
        <taxon>Rhodospirillales</taxon>
        <taxon>Dongiaceae</taxon>
        <taxon>Dongia</taxon>
    </lineage>
</organism>
<comment type="caution">
    <text evidence="1">The sequence shown here is derived from an EMBL/GenBank/DDBJ whole genome shotgun (WGS) entry which is preliminary data.</text>
</comment>
<dbReference type="RefSeq" id="WP_320500463.1">
    <property type="nucleotide sequence ID" value="NZ_JAXCLX010000001.1"/>
</dbReference>
<accession>A0ABU5DYN1</accession>
<dbReference type="Pfam" id="PF07310">
    <property type="entry name" value="PAS_5"/>
    <property type="match status" value="1"/>
</dbReference>
<dbReference type="EMBL" id="JAXCLX010000001">
    <property type="protein sequence ID" value="MDY0872044.1"/>
    <property type="molecule type" value="Genomic_DNA"/>
</dbReference>